<evidence type="ECO:0000313" key="2">
    <source>
        <dbReference type="Proteomes" id="UP001337655"/>
    </source>
</evidence>
<evidence type="ECO:0000313" key="1">
    <source>
        <dbReference type="EMBL" id="KAK5173318.1"/>
    </source>
</evidence>
<name>A0AAV9PLY8_9PEZI</name>
<dbReference type="EMBL" id="JAVRRT010000003">
    <property type="protein sequence ID" value="KAK5173318.1"/>
    <property type="molecule type" value="Genomic_DNA"/>
</dbReference>
<dbReference type="Proteomes" id="UP001337655">
    <property type="component" value="Unassembled WGS sequence"/>
</dbReference>
<dbReference type="GeneID" id="89923346"/>
<accession>A0AAV9PLY8</accession>
<sequence length="156" mass="17356">MPCPFLRTTLDLFEGVEMLEGCGNWLPWIGATKIGARCVGCLSMIDGTKTPVLDTPKSLSIAEHNSRVFSNALYTKKSGLLLLAILHVVNDRLIQQLQHTEDVRGAIVVLDDLCTPRGVIPCINQLGRVQSVRFTDEYASFLDFLNDFNDQVNNFD</sequence>
<organism evidence="1 2">
    <name type="scientific">Saxophila tyrrhenica</name>
    <dbReference type="NCBI Taxonomy" id="1690608"/>
    <lineage>
        <taxon>Eukaryota</taxon>
        <taxon>Fungi</taxon>
        <taxon>Dikarya</taxon>
        <taxon>Ascomycota</taxon>
        <taxon>Pezizomycotina</taxon>
        <taxon>Dothideomycetes</taxon>
        <taxon>Dothideomycetidae</taxon>
        <taxon>Mycosphaerellales</taxon>
        <taxon>Extremaceae</taxon>
        <taxon>Saxophila</taxon>
    </lineage>
</organism>
<protein>
    <submittedName>
        <fullName evidence="1">Uncharacterized protein</fullName>
    </submittedName>
</protein>
<dbReference type="AlphaFoldDB" id="A0AAV9PLY8"/>
<dbReference type="RefSeq" id="XP_064662013.1">
    <property type="nucleotide sequence ID" value="XM_064799258.1"/>
</dbReference>
<proteinExistence type="predicted"/>
<comment type="caution">
    <text evidence="1">The sequence shown here is derived from an EMBL/GenBank/DDBJ whole genome shotgun (WGS) entry which is preliminary data.</text>
</comment>
<keyword evidence="2" id="KW-1185">Reference proteome</keyword>
<gene>
    <name evidence="1" type="ORF">LTR77_001999</name>
</gene>
<reference evidence="1 2" key="1">
    <citation type="submission" date="2023-08" db="EMBL/GenBank/DDBJ databases">
        <title>Black Yeasts Isolated from many extreme environments.</title>
        <authorList>
            <person name="Coleine C."/>
            <person name="Stajich J.E."/>
            <person name="Selbmann L."/>
        </authorList>
    </citation>
    <scope>NUCLEOTIDE SEQUENCE [LARGE SCALE GENOMIC DNA]</scope>
    <source>
        <strain evidence="1 2">CCFEE 5935</strain>
    </source>
</reference>